<proteinExistence type="predicted"/>
<dbReference type="AlphaFoldDB" id="A0A7K1LGY9"/>
<protein>
    <submittedName>
        <fullName evidence="2">Uncharacterized protein</fullName>
    </submittedName>
</protein>
<reference evidence="2 3" key="1">
    <citation type="submission" date="2019-12" db="EMBL/GenBank/DDBJ databases">
        <authorList>
            <person name="Li J."/>
            <person name="Shi Y."/>
            <person name="Xu G."/>
            <person name="Xiao D."/>
            <person name="Ran X."/>
        </authorList>
    </citation>
    <scope>NUCLEOTIDE SEQUENCE [LARGE SCALE GENOMIC DNA]</scope>
    <source>
        <strain evidence="2 3">JCM 15915</strain>
    </source>
</reference>
<dbReference type="OrthoDB" id="4807612at2"/>
<keyword evidence="1" id="KW-1133">Transmembrane helix</keyword>
<keyword evidence="1" id="KW-0472">Membrane</keyword>
<evidence type="ECO:0000313" key="2">
    <source>
        <dbReference type="EMBL" id="MUN54455.1"/>
    </source>
</evidence>
<evidence type="ECO:0000313" key="3">
    <source>
        <dbReference type="Proteomes" id="UP000462152"/>
    </source>
</evidence>
<keyword evidence="1" id="KW-0812">Transmembrane</keyword>
<dbReference type="RefSeq" id="WP_129315654.1">
    <property type="nucleotide sequence ID" value="NZ_JBITVH010000002.1"/>
</dbReference>
<dbReference type="Proteomes" id="UP000462152">
    <property type="component" value="Unassembled WGS sequence"/>
</dbReference>
<keyword evidence="3" id="KW-1185">Reference proteome</keyword>
<feature type="transmembrane region" description="Helical" evidence="1">
    <location>
        <begin position="6"/>
        <end position="25"/>
    </location>
</feature>
<organism evidence="2 3">
    <name type="scientific">Rothia koreensis</name>
    <dbReference type="NCBI Taxonomy" id="592378"/>
    <lineage>
        <taxon>Bacteria</taxon>
        <taxon>Bacillati</taxon>
        <taxon>Actinomycetota</taxon>
        <taxon>Actinomycetes</taxon>
        <taxon>Micrococcales</taxon>
        <taxon>Micrococcaceae</taxon>
        <taxon>Rothia</taxon>
    </lineage>
</organism>
<sequence>MEYVAVLLPSVAIGIIFYFVMRWAFRADSSERKAHAASDDDARQWYEKIKSREGSGEIFLPREDSDS</sequence>
<name>A0A7K1LGY9_9MICC</name>
<comment type="caution">
    <text evidence="2">The sequence shown here is derived from an EMBL/GenBank/DDBJ whole genome shotgun (WGS) entry which is preliminary data.</text>
</comment>
<gene>
    <name evidence="2" type="ORF">GMA10_04380</name>
</gene>
<dbReference type="EMBL" id="WOGT01000002">
    <property type="protein sequence ID" value="MUN54455.1"/>
    <property type="molecule type" value="Genomic_DNA"/>
</dbReference>
<evidence type="ECO:0000256" key="1">
    <source>
        <dbReference type="SAM" id="Phobius"/>
    </source>
</evidence>
<accession>A0A7K1LGY9</accession>